<organism evidence="1 3">
    <name type="scientific">Sphingobium fuliginis (strain ATCC 27551)</name>
    <dbReference type="NCBI Taxonomy" id="336203"/>
    <lineage>
        <taxon>Bacteria</taxon>
        <taxon>Pseudomonadati</taxon>
        <taxon>Pseudomonadota</taxon>
        <taxon>Alphaproteobacteria</taxon>
        <taxon>Sphingomonadales</taxon>
        <taxon>Sphingomonadaceae</taxon>
        <taxon>Sphingobium</taxon>
    </lineage>
</organism>
<protein>
    <submittedName>
        <fullName evidence="1">Uncharacterized protein</fullName>
    </submittedName>
</protein>
<name>A0A292ZIF3_SPHSA</name>
<evidence type="ECO:0000313" key="4">
    <source>
        <dbReference type="Proteomes" id="UP000593663"/>
    </source>
</evidence>
<reference evidence="1 3" key="2">
    <citation type="journal article" date="2013" name="Environ. Sci. Technol.">
        <title>The 4-tert-butylphenol-utilizing bacterium Sphingobium fuliginis OMI can degrade bisphenols via phenolic ring hydroxylation and meta-cleavage pathway.</title>
        <authorList>
            <person name="Ogata Y."/>
            <person name="Goda S."/>
            <person name="Toyama T."/>
            <person name="Sei K."/>
            <person name="Ike M."/>
        </authorList>
    </citation>
    <scope>NUCLEOTIDE SEQUENCE [LARGE SCALE GENOMIC DNA]</scope>
    <source>
        <strain evidence="1 3">OMI</strain>
    </source>
</reference>
<dbReference type="KEGG" id="sbar:H5V43_00755"/>
<proteinExistence type="predicted"/>
<dbReference type="AlphaFoldDB" id="A0A292ZIF3"/>
<evidence type="ECO:0000313" key="3">
    <source>
        <dbReference type="Proteomes" id="UP000221538"/>
    </source>
</evidence>
<gene>
    <name evidence="2" type="ORF">H5V43_00755</name>
    <name evidence="1" type="ORF">SFOMI_3132</name>
</gene>
<evidence type="ECO:0000313" key="1">
    <source>
        <dbReference type="EMBL" id="GAY22575.1"/>
    </source>
</evidence>
<dbReference type="EMBL" id="CP060035">
    <property type="protein sequence ID" value="QOT71744.1"/>
    <property type="molecule type" value="Genomic_DNA"/>
</dbReference>
<accession>A0A292ZIF3</accession>
<reference evidence="1 3" key="1">
    <citation type="journal article" date="2013" name="Biodegradation">
        <title>Occurrence of 4-tert-butylphenol (4-t-BP) biodegradation in an aquatic sample caused by the presence of Spirodela polyrrhiza and isolation of a 4-t-BP-utilizing bacterium.</title>
        <authorList>
            <person name="Ogata Y."/>
            <person name="Toyama T."/>
            <person name="Yu N."/>
            <person name="Wang X."/>
            <person name="Sei K."/>
            <person name="Ike M."/>
        </authorList>
    </citation>
    <scope>NUCLEOTIDE SEQUENCE [LARGE SCALE GENOMIC DNA]</scope>
    <source>
        <strain evidence="1 3">OMI</strain>
    </source>
</reference>
<reference evidence="1" key="4">
    <citation type="submission" date="2017-10" db="EMBL/GenBank/DDBJ databases">
        <authorList>
            <person name="Banno H."/>
            <person name="Chua N.-H."/>
        </authorList>
    </citation>
    <scope>NUCLEOTIDE SEQUENCE</scope>
    <source>
        <strain evidence="1">OMI</strain>
    </source>
</reference>
<dbReference type="Proteomes" id="UP000221538">
    <property type="component" value="Unassembled WGS sequence"/>
</dbReference>
<dbReference type="EMBL" id="BEWI01000032">
    <property type="protein sequence ID" value="GAY22575.1"/>
    <property type="molecule type" value="Genomic_DNA"/>
</dbReference>
<sequence>MMIRNVYMMNLNSLDALPRWERWYWRHHAPEAVEAMGPWLRRYQSWRAIPEREDFSPLGHYNYRWTELWFNDFEIMDRPLVLTWWDGQDVESDTPLEDPYHGGWSGSMDGPHPIAQSWVPAIPQIRIDNHPSATEEPAAFRWTGLIRFPTGGEAADRWFTDHVLAGLARTEGVLRIRSSRTLHVPEDILRNLSSREPQQFIWERFFEIDVTRLSIFRAAALSLLEWDPDKRRLAHGVEPYRDLISIVTLERPDWRLHDIVPKG</sequence>
<reference evidence="4" key="5">
    <citation type="submission" date="2020-08" db="EMBL/GenBank/DDBJ databases">
        <title>Complete genome sequence of Sphingobium barthaii strain KK22, a high-molecular-weight polycyclic aromatic hydrocarbon-degrading soil bacterium.</title>
        <authorList>
            <person name="Mori J.F."/>
            <person name="Kanaly R.A."/>
        </authorList>
    </citation>
    <scope>NUCLEOTIDE SEQUENCE [LARGE SCALE GENOMIC DNA]</scope>
    <source>
        <strain evidence="4">KK22</strain>
    </source>
</reference>
<dbReference type="RefSeq" id="WP_025547172.1">
    <property type="nucleotide sequence ID" value="NZ_BATN01000008.1"/>
</dbReference>
<dbReference type="Proteomes" id="UP000593663">
    <property type="component" value="Chromosome 1"/>
</dbReference>
<reference evidence="2" key="6">
    <citation type="journal article" date="2021" name="Microbiol. Resour. Announc.">
        <title>Complete Genome Sequence of Sphingobium barthaii KK22, a High-Molecular-Weight Polycyclic Aromatic Hydrocarbon-Degrading Soil Bacterium.</title>
        <authorList>
            <person name="Mori J.F."/>
            <person name="Kanaly R.A."/>
        </authorList>
    </citation>
    <scope>NUCLEOTIDE SEQUENCE</scope>
    <source>
        <strain evidence="2">KK22</strain>
    </source>
</reference>
<reference evidence="1" key="3">
    <citation type="submission" date="2017-10" db="EMBL/GenBank/DDBJ databases">
        <title>Bioaugmenting a lab-scale membrane bioreactor with Sphingobium fuliginis OMI to degrade 4-tert-butylphenol.</title>
        <authorList>
            <person name="Takada K."/>
            <person name="Shiba T."/>
            <person name="Soda S."/>
            <person name="Inoue D."/>
            <person name="Miyake M."/>
            <person name="Eguchi M."/>
            <person name="Ike M."/>
        </authorList>
    </citation>
    <scope>NUCLEOTIDE SEQUENCE</scope>
    <source>
        <strain evidence="1">OMI</strain>
    </source>
</reference>
<evidence type="ECO:0000313" key="2">
    <source>
        <dbReference type="EMBL" id="QOT71744.1"/>
    </source>
</evidence>